<comment type="caution">
    <text evidence="2">The sequence shown here is derived from an EMBL/GenBank/DDBJ whole genome shotgun (WGS) entry which is preliminary data.</text>
</comment>
<gene>
    <name evidence="2" type="ORF">jhhlp_004670</name>
</gene>
<dbReference type="Proteomes" id="UP000233524">
    <property type="component" value="Unassembled WGS sequence"/>
</dbReference>
<proteinExistence type="predicted"/>
<evidence type="ECO:0000313" key="3">
    <source>
        <dbReference type="Proteomes" id="UP000233524"/>
    </source>
</evidence>
<dbReference type="PANTHER" id="PTHR15682">
    <property type="entry name" value="UNHEALTHY RIBOSOME BIOGENESIS PROTEIN 2 HOMOLOG"/>
    <property type="match status" value="1"/>
</dbReference>
<keyword evidence="3" id="KW-1185">Reference proteome</keyword>
<reference evidence="2 3" key="1">
    <citation type="journal article" date="2017" name="G3 (Bethesda)">
        <title>First Draft Genome Sequence of the Pathogenic Fungus Lomentospora prolificans (Formerly Scedosporium prolificans).</title>
        <authorList>
            <person name="Luo R."/>
            <person name="Zimin A."/>
            <person name="Workman R."/>
            <person name="Fan Y."/>
            <person name="Pertea G."/>
            <person name="Grossman N."/>
            <person name="Wear M.P."/>
            <person name="Jia B."/>
            <person name="Miller H."/>
            <person name="Casadevall A."/>
            <person name="Timp W."/>
            <person name="Zhang S.X."/>
            <person name="Salzberg S.L."/>
        </authorList>
    </citation>
    <scope>NUCLEOTIDE SEQUENCE [LARGE SCALE GENOMIC DNA]</scope>
    <source>
        <strain evidence="2 3">JHH-5317</strain>
    </source>
</reference>
<dbReference type="InterPro" id="IPR052609">
    <property type="entry name" value="Ribosome_Biogenesis_Reg"/>
</dbReference>
<evidence type="ECO:0000259" key="1">
    <source>
        <dbReference type="Pfam" id="PF10441"/>
    </source>
</evidence>
<dbReference type="GO" id="GO:0005730">
    <property type="term" value="C:nucleolus"/>
    <property type="evidence" value="ECO:0007669"/>
    <property type="project" value="TreeGrafter"/>
</dbReference>
<dbReference type="PANTHER" id="PTHR15682:SF2">
    <property type="entry name" value="UNHEALTHY RIBOSOME BIOGENESIS PROTEIN 2 HOMOLOG"/>
    <property type="match status" value="1"/>
</dbReference>
<dbReference type="VEuPathDB" id="FungiDB:jhhlp_004670"/>
<evidence type="ECO:0000313" key="2">
    <source>
        <dbReference type="EMBL" id="PKS10045.1"/>
    </source>
</evidence>
<protein>
    <recommendedName>
        <fullName evidence="1">Nucleolar 27S pre-rRNA processing Urb2/Npa2 C-terminal domain-containing protein</fullName>
    </recommendedName>
</protein>
<accession>A0A2N3NC84</accession>
<dbReference type="EMBL" id="NLAX01000010">
    <property type="protein sequence ID" value="PKS10045.1"/>
    <property type="molecule type" value="Genomic_DNA"/>
</dbReference>
<dbReference type="InParanoid" id="A0A2N3NC84"/>
<dbReference type="Pfam" id="PF10441">
    <property type="entry name" value="Urb2"/>
    <property type="match status" value="1"/>
</dbReference>
<dbReference type="GO" id="GO:0042254">
    <property type="term" value="P:ribosome biogenesis"/>
    <property type="evidence" value="ECO:0007669"/>
    <property type="project" value="TreeGrafter"/>
</dbReference>
<dbReference type="OrthoDB" id="160374at2759"/>
<dbReference type="InterPro" id="IPR018849">
    <property type="entry name" value="Urb2/Npa2_C"/>
</dbReference>
<feature type="domain" description="Nucleolar 27S pre-rRNA processing Urb2/Npa2 C-terminal" evidence="1">
    <location>
        <begin position="1224"/>
        <end position="1452"/>
    </location>
</feature>
<sequence length="1452" mass="161527">MSSDSEMPDAPAGVENDFVDGHALIKAVRTLDKEGPGEGAENLVELWKALSRNASGQFYAAEQSSLRWLLKMMNPSTKSSTDSETLRRYPLTWNILNCVFQRIPLFSLAKALADRRFITVLRQAVKDLSTPSGEEDTVPSLDRKRKRSQPAIFDVEVLRKPSGCLRSADALFEALHSLISRLAQAAEASTRETVGAEHVKSLFALPAAESLELVAPMLAICYNSLEVLDSDFEINVSWVKVASDIWDLRLRSGTDVLEVATRTAQTTLTMFSNLDECVGRISGKQAKYSHFPAHIRRSWTTDLKDFLQRNLFLPARTAYINSTDLEPLNMAVLMTQNYSTVTAPAIFLLAQNSPKPFDEKSKEKIPDWINEVVKAIDGSLRHVTPDIRSRVVEGILDEARSNGTRISEEVLRDICSKYGFEDGAVRWSILSASLRLDPDILFDHDQANALLDGIVENLPSLDDLREDDSQHVIHILNAIIKAFTNAKEFPAFLKLWYGQLSKVGADASSSSAPWLQHSVRYNESIFSQSKLELTITVNQLLDILAWLECQRHGNPAPLLVIVDSIAHGIGSPEFTDVVGTKISSIVLGTFSPQVSSSAVSSLRWSILNRSVAWLAPQERDDLWKQVKGAISEELQRSRLSDQHTLEAFKFIFTTWSLMTPDGDHQEEVSSIAKGAVDRLTKEIPAKAGKKTLHNWTLQHTTKYTPSNSQDANPEAYLAWYLDYTLGGSSRFLPLLSHASTESPFPEYTDAVLKLLLSKDKKQKSKAESDEVTTPAYATRELFRALLSNENLLNSRPFVDQLVNRIAMTVRGKFKKAEDEILDPSLSSLFLEVPDECFTRSQREILATVILERITAFESKKNISPSQWQLVLAILTKLMKRPTFCEGLDFNFLVALAEQVSRSFESDTGPRGLSETRGLSPLYQELAVHVITLMANDFDNRGKLFFEEAASYVKECPVDDKSTQQSRLRLHLFKALVMVLSGSSYLTGSSSPLTPEEVKKKLAEAISATLKKYARYLRKQSGEMETGSYIYTMLAALDCSDVIQAAQLDSKSFSVGELVKASMRGIKSRRLYGWKLRAFLLRHYPDSVDKTLVPAPAEPSTQEEAPKVLDRLDDEDLPPLVLECTKVALQSLRQDSDRLLYLKDLIAKLEFKADAETQLTAIRCVVQTLAGKFNSKISAGVAFAHTSAIGLPPSSNFKDYDLAAAYTMLAQKSIQANSGVRFGKVCEILHIIFDANMGHVAQWNVEETLSLVSVVCGNNGSNVKDSDKTFQHLCKLVEVILKKYRLRLEGHFHLLITAMQALLKALLLHPYDASSKAWANPPLDTSSGVSASYPVWEDDAAAYNRLLTLICEPTVGSVTRSHHGGALDAAADVAKRSAGRQMYLVLMAYVRLQMEVGVPRSVRESLEPGVNTIFDVTPGEVRKVMNDGLDKAGREILGDLYKRYRMFGKWTGK</sequence>
<name>A0A2N3NC84_9PEZI</name>
<dbReference type="STRING" id="41688.A0A2N3NC84"/>
<organism evidence="2 3">
    <name type="scientific">Lomentospora prolificans</name>
    <dbReference type="NCBI Taxonomy" id="41688"/>
    <lineage>
        <taxon>Eukaryota</taxon>
        <taxon>Fungi</taxon>
        <taxon>Dikarya</taxon>
        <taxon>Ascomycota</taxon>
        <taxon>Pezizomycotina</taxon>
        <taxon>Sordariomycetes</taxon>
        <taxon>Hypocreomycetidae</taxon>
        <taxon>Microascales</taxon>
        <taxon>Microascaceae</taxon>
        <taxon>Lomentospora</taxon>
    </lineage>
</organism>